<sequence>MAATSRVVVVGLGPAGVDLLVPAARRALEEIPVRYVRTARHPAITELIAQGWAGDALDDHYEQSENLEDTYAKIVATLCQQAKIHGTVAYAVPGSPAVAERTVVLLHEAAVAGLIDLQVIPGVSFAEAAWVRAGIDPIATGAQVVDGRDLTASDLELGGPLLIAQCDHRLVIADVAVTLLDRYEPETAVTVLQRLGLPDESVTQVALSELVRQVEPDHLTSLLLPARRSAIGPAMIELVALTELLRRPGGCPWDAEQTHSSLTRYLLEEAYEVVEVLDQLPADAPTGSSATSGPAYAALADELGDLLYQIVFHAVLAQEAGAFDFSDVVQGVHDKLVRRHPHVFGSVEADTTAAVMTNWEQIKKAEKGSDSIVSGITPGLPALLYANKLMRKAASVGLAVDTRESALASADLALQTLRAGDDALGDLLVAAVVLARTQDSDAESVLRQWSQKYVLQFMAMEKIAKEQNLDLTKLSPTEIGDLWTKAVTTDSI</sequence>
<dbReference type="NCBIfam" id="TIGR00444">
    <property type="entry name" value="mazG"/>
    <property type="match status" value="1"/>
</dbReference>
<proteinExistence type="predicted"/>
<dbReference type="InterPro" id="IPR011551">
    <property type="entry name" value="NTP_PyrPHydrolase_MazG"/>
</dbReference>
<dbReference type="InterPro" id="IPR035996">
    <property type="entry name" value="4pyrrol_Methylase_sf"/>
</dbReference>
<dbReference type="InterPro" id="IPR035013">
    <property type="entry name" value="YabN_N"/>
</dbReference>
<dbReference type="CDD" id="cd11528">
    <property type="entry name" value="NTP-PPase_MazG_Nterm"/>
    <property type="match status" value="1"/>
</dbReference>
<feature type="domain" description="Tetrapyrrole methylase" evidence="1">
    <location>
        <begin position="6"/>
        <end position="210"/>
    </location>
</feature>
<evidence type="ECO:0000313" key="3">
    <source>
        <dbReference type="EMBL" id="CAB4716858.1"/>
    </source>
</evidence>
<name>A0A6J7GC26_9ZZZZ</name>
<dbReference type="GO" id="GO:0046081">
    <property type="term" value="P:dUTP catabolic process"/>
    <property type="evidence" value="ECO:0007669"/>
    <property type="project" value="TreeGrafter"/>
</dbReference>
<evidence type="ECO:0000259" key="1">
    <source>
        <dbReference type="Pfam" id="PF00590"/>
    </source>
</evidence>
<dbReference type="SUPFAM" id="SSF101386">
    <property type="entry name" value="all-alpha NTP pyrophosphatases"/>
    <property type="match status" value="1"/>
</dbReference>
<dbReference type="InterPro" id="IPR004518">
    <property type="entry name" value="MazG-like_dom"/>
</dbReference>
<dbReference type="EMBL" id="CAEZYK010000011">
    <property type="protein sequence ID" value="CAB4716858.1"/>
    <property type="molecule type" value="Genomic_DNA"/>
</dbReference>
<dbReference type="PANTHER" id="PTHR30522:SF0">
    <property type="entry name" value="NUCLEOSIDE TRIPHOSPHATE PYROPHOSPHOHYDROLASE"/>
    <property type="match status" value="1"/>
</dbReference>
<dbReference type="Gene3D" id="1.10.287.1080">
    <property type="entry name" value="MazG-like"/>
    <property type="match status" value="2"/>
</dbReference>
<dbReference type="GO" id="GO:0046061">
    <property type="term" value="P:dATP catabolic process"/>
    <property type="evidence" value="ECO:0007669"/>
    <property type="project" value="TreeGrafter"/>
</dbReference>
<dbReference type="Gene3D" id="3.40.1010.10">
    <property type="entry name" value="Cobalt-precorrin-4 Transmethylase, Domain 1"/>
    <property type="match status" value="1"/>
</dbReference>
<dbReference type="GO" id="GO:0046052">
    <property type="term" value="P:UTP catabolic process"/>
    <property type="evidence" value="ECO:0007669"/>
    <property type="project" value="TreeGrafter"/>
</dbReference>
<dbReference type="CDD" id="cd11529">
    <property type="entry name" value="NTP-PPase_MazG_Cterm"/>
    <property type="match status" value="1"/>
</dbReference>
<dbReference type="PANTHER" id="PTHR30522">
    <property type="entry name" value="NUCLEOSIDE TRIPHOSPHATE PYROPHOSPHOHYDROLASE"/>
    <property type="match status" value="1"/>
</dbReference>
<dbReference type="InterPro" id="IPR048011">
    <property type="entry name" value="NTP-PPase_MazG-like_C"/>
</dbReference>
<feature type="domain" description="NTP pyrophosphohydrolase MazG-like" evidence="2">
    <location>
        <begin position="257"/>
        <end position="344"/>
    </location>
</feature>
<organism evidence="4">
    <name type="scientific">freshwater metagenome</name>
    <dbReference type="NCBI Taxonomy" id="449393"/>
    <lineage>
        <taxon>unclassified sequences</taxon>
        <taxon>metagenomes</taxon>
        <taxon>ecological metagenomes</taxon>
    </lineage>
</organism>
<dbReference type="GO" id="GO:0047429">
    <property type="term" value="F:nucleoside triphosphate diphosphatase activity"/>
    <property type="evidence" value="ECO:0007669"/>
    <property type="project" value="InterPro"/>
</dbReference>
<dbReference type="InterPro" id="IPR014777">
    <property type="entry name" value="4pyrrole_Mease_sub1"/>
</dbReference>
<dbReference type="Pfam" id="PF03819">
    <property type="entry name" value="MazG"/>
    <property type="match status" value="1"/>
</dbReference>
<accession>A0A6J7GC26</accession>
<dbReference type="SUPFAM" id="SSF53790">
    <property type="entry name" value="Tetrapyrrole methylase"/>
    <property type="match status" value="1"/>
</dbReference>
<dbReference type="CDD" id="cd11723">
    <property type="entry name" value="YabN_N_like"/>
    <property type="match status" value="1"/>
</dbReference>
<dbReference type="GO" id="GO:0008168">
    <property type="term" value="F:methyltransferase activity"/>
    <property type="evidence" value="ECO:0007669"/>
    <property type="project" value="InterPro"/>
</dbReference>
<dbReference type="InterPro" id="IPR000878">
    <property type="entry name" value="4pyrrol_Mease"/>
</dbReference>
<dbReference type="GO" id="GO:0006950">
    <property type="term" value="P:response to stress"/>
    <property type="evidence" value="ECO:0007669"/>
    <property type="project" value="UniProtKB-ARBA"/>
</dbReference>
<evidence type="ECO:0000313" key="4">
    <source>
        <dbReference type="EMBL" id="CAB4905861.1"/>
    </source>
</evidence>
<dbReference type="FunFam" id="1.10.287.1080:FF:000001">
    <property type="entry name" value="Nucleoside triphosphate pyrophosphohydrolase"/>
    <property type="match status" value="1"/>
</dbReference>
<dbReference type="InterPro" id="IPR048015">
    <property type="entry name" value="NTP-PPase_MazG-like_N"/>
</dbReference>
<evidence type="ECO:0000259" key="2">
    <source>
        <dbReference type="Pfam" id="PF03819"/>
    </source>
</evidence>
<dbReference type="EMBL" id="CAFBMM010000030">
    <property type="protein sequence ID" value="CAB4905861.1"/>
    <property type="molecule type" value="Genomic_DNA"/>
</dbReference>
<dbReference type="GO" id="GO:0006203">
    <property type="term" value="P:dGTP catabolic process"/>
    <property type="evidence" value="ECO:0007669"/>
    <property type="project" value="TreeGrafter"/>
</dbReference>
<dbReference type="AlphaFoldDB" id="A0A6J7GC26"/>
<protein>
    <submittedName>
        <fullName evidence="4">Unannotated protein</fullName>
    </submittedName>
</protein>
<reference evidence="4" key="1">
    <citation type="submission" date="2020-05" db="EMBL/GenBank/DDBJ databases">
        <authorList>
            <person name="Chiriac C."/>
            <person name="Salcher M."/>
            <person name="Ghai R."/>
            <person name="Kavagutti S V."/>
        </authorList>
    </citation>
    <scope>NUCLEOTIDE SEQUENCE</scope>
</reference>
<dbReference type="Pfam" id="PF00590">
    <property type="entry name" value="TP_methylase"/>
    <property type="match status" value="1"/>
</dbReference>
<gene>
    <name evidence="3" type="ORF">UFOPK2683_00327</name>
    <name evidence="4" type="ORF">UFOPK3605_00757</name>
</gene>
<dbReference type="GO" id="GO:0046047">
    <property type="term" value="P:TTP catabolic process"/>
    <property type="evidence" value="ECO:0007669"/>
    <property type="project" value="TreeGrafter"/>
</dbReference>
<dbReference type="GO" id="GO:0046076">
    <property type="term" value="P:dTTP catabolic process"/>
    <property type="evidence" value="ECO:0007669"/>
    <property type="project" value="TreeGrafter"/>
</dbReference>